<dbReference type="EMBL" id="AE006470">
    <property type="protein sequence ID" value="AAM72055.1"/>
    <property type="molecule type" value="Genomic_DNA"/>
</dbReference>
<evidence type="ECO:0000313" key="2">
    <source>
        <dbReference type="Proteomes" id="UP000001007"/>
    </source>
</evidence>
<accession>Q8KE71</accession>
<proteinExistence type="predicted"/>
<protein>
    <submittedName>
        <fullName evidence="1">Uncharacterized protein</fullName>
    </submittedName>
</protein>
<dbReference type="KEGG" id="cte:CT0819"/>
<dbReference type="EnsemblBacteria" id="AAM72055">
    <property type="protein sequence ID" value="AAM72055"/>
    <property type="gene ID" value="CT0819"/>
</dbReference>
<organism evidence="1 2">
    <name type="scientific">Chlorobaculum tepidum (strain ATCC 49652 / DSM 12025 / NBRC 103806 / TLS)</name>
    <name type="common">Chlorobium tepidum</name>
    <dbReference type="NCBI Taxonomy" id="194439"/>
    <lineage>
        <taxon>Bacteria</taxon>
        <taxon>Pseudomonadati</taxon>
        <taxon>Chlorobiota</taxon>
        <taxon>Chlorobiia</taxon>
        <taxon>Chlorobiales</taxon>
        <taxon>Chlorobiaceae</taxon>
        <taxon>Chlorobaculum</taxon>
    </lineage>
</organism>
<reference evidence="1 2" key="1">
    <citation type="journal article" date="2002" name="Proc. Natl. Acad. Sci. U.S.A.">
        <title>The complete genome sequence of Chlorobium tepidum TLS, a photosynthetic, anaerobic, green-sulfur bacterium.</title>
        <authorList>
            <person name="Eisen J.A."/>
            <person name="Nelson K.E."/>
            <person name="Paulsen I.T."/>
            <person name="Heidelberg J.F."/>
            <person name="Wu M."/>
            <person name="Dodson R.J."/>
            <person name="Deboy R."/>
            <person name="Gwinn M.L."/>
            <person name="Nelson W.C."/>
            <person name="Haft D.H."/>
            <person name="Hickey E.K."/>
            <person name="Peterson J.D."/>
            <person name="Durkin A.S."/>
            <person name="Kolonay J.L."/>
            <person name="Yang F."/>
            <person name="Holt I."/>
            <person name="Umayam L.A."/>
            <person name="Mason T."/>
            <person name="Brenner M."/>
            <person name="Shea T.P."/>
            <person name="Parksey D."/>
            <person name="Nierman W.C."/>
            <person name="Feldblyum T.V."/>
            <person name="Hansen C.L."/>
            <person name="Craven M.B."/>
            <person name="Radune D."/>
            <person name="Vamathevan J."/>
            <person name="Khouri H."/>
            <person name="White O."/>
            <person name="Gruber T.M."/>
            <person name="Ketchum K.A."/>
            <person name="Venter J.C."/>
            <person name="Tettelin H."/>
            <person name="Bryant D.A."/>
            <person name="Fraser C.M."/>
        </authorList>
    </citation>
    <scope>NUCLEOTIDE SEQUENCE [LARGE SCALE GENOMIC DNA]</scope>
    <source>
        <strain evidence="2">ATCC 49652 / DSM 12025 / NBRC 103806 / TLS</strain>
    </source>
</reference>
<gene>
    <name evidence="1" type="ordered locus">CT0819</name>
</gene>
<keyword evidence="2" id="KW-1185">Reference proteome</keyword>
<name>Q8KE71_CHLTE</name>
<sequence length="34" mass="3792">MKLRRLACMINIGSSQNFVGGMKDAHMTIPDEQV</sequence>
<dbReference type="Proteomes" id="UP000001007">
    <property type="component" value="Chromosome"/>
</dbReference>
<dbReference type="HOGENOM" id="CLU_3372838_0_0_10"/>
<dbReference type="AlphaFoldDB" id="Q8KE71"/>
<dbReference type="STRING" id="194439.CT0819"/>
<evidence type="ECO:0000313" key="1">
    <source>
        <dbReference type="EMBL" id="AAM72055.1"/>
    </source>
</evidence>